<protein>
    <submittedName>
        <fullName evidence="1">Uncharacterized protein</fullName>
    </submittedName>
</protein>
<evidence type="ECO:0000313" key="1">
    <source>
        <dbReference type="EMBL" id="AWX93984.1"/>
    </source>
</evidence>
<organism evidence="1 2">
    <name type="scientific">Paracoccus mutanolyticus</name>
    <dbReference type="NCBI Taxonomy" id="1499308"/>
    <lineage>
        <taxon>Bacteria</taxon>
        <taxon>Pseudomonadati</taxon>
        <taxon>Pseudomonadota</taxon>
        <taxon>Alphaproteobacteria</taxon>
        <taxon>Rhodobacterales</taxon>
        <taxon>Paracoccaceae</taxon>
        <taxon>Paracoccus</taxon>
    </lineage>
</organism>
<accession>A0ABM6WTJ3</accession>
<gene>
    <name evidence="1" type="ORF">DPM13_16280</name>
</gene>
<proteinExistence type="predicted"/>
<keyword evidence="2" id="KW-1185">Reference proteome</keyword>
<reference evidence="1 2" key="1">
    <citation type="submission" date="2018-06" db="EMBL/GenBank/DDBJ databases">
        <title>Complete genome sequence of Paracoccus mutanolyticus strain RSP-02 isolated from cellulosic waste.</title>
        <authorList>
            <person name="Amrutha R.N."/>
            <person name="Shrivastav A."/>
            <person name="Buddana S.K."/>
            <person name="Deshpande U."/>
            <person name="Prakasham R.S."/>
        </authorList>
    </citation>
    <scope>NUCLEOTIDE SEQUENCE [LARGE SCALE GENOMIC DNA]</scope>
    <source>
        <strain evidence="1 2">RSP-02</strain>
    </source>
</reference>
<evidence type="ECO:0000313" key="2">
    <source>
        <dbReference type="Proteomes" id="UP000249922"/>
    </source>
</evidence>
<dbReference type="Proteomes" id="UP000249922">
    <property type="component" value="Chromosome"/>
</dbReference>
<dbReference type="EMBL" id="CP030239">
    <property type="protein sequence ID" value="AWX93984.1"/>
    <property type="molecule type" value="Genomic_DNA"/>
</dbReference>
<sequence>MSGLPGGGVWPGAGEGVIAALVLSVVAAFAPNAARISLSVSGQTRPALLEPDNDAAVLGAFHAEPKSAKEATIIAFEFGRMLRISRDLLANAATKLGLWELLRLEDRMARQIGSILNPDAYLLAAASGTELPGADVQPRIRLDAEQACCRHGAAATGSVDFRLYSGLLPAGRDETLQSLGWQSRSP</sequence>
<name>A0ABM6WTJ3_9RHOB</name>